<reference evidence="3" key="1">
    <citation type="submission" date="2020-07" db="EMBL/GenBank/DDBJ databases">
        <title>Huge and variable diversity of episymbiotic CPR bacteria and DPANN archaea in groundwater ecosystems.</title>
        <authorList>
            <person name="He C.Y."/>
            <person name="Keren R."/>
            <person name="Whittaker M."/>
            <person name="Farag I.F."/>
            <person name="Doudna J."/>
            <person name="Cate J.H.D."/>
            <person name="Banfield J.F."/>
        </authorList>
    </citation>
    <scope>NUCLEOTIDE SEQUENCE</scope>
    <source>
        <strain evidence="3">NC_groundwater_717_Ag_S-0.2um_59_8</strain>
    </source>
</reference>
<dbReference type="InterPro" id="IPR010656">
    <property type="entry name" value="DctM"/>
</dbReference>
<keyword evidence="1" id="KW-0812">Transmembrane</keyword>
<dbReference type="InterPro" id="IPR011853">
    <property type="entry name" value="TRAP_DctM-Dct_fused"/>
</dbReference>
<feature type="transmembrane region" description="Helical" evidence="1">
    <location>
        <begin position="21"/>
        <end position="44"/>
    </location>
</feature>
<feature type="transmembrane region" description="Helical" evidence="1">
    <location>
        <begin position="352"/>
        <end position="370"/>
    </location>
</feature>
<sequence length="570" mass="60843">MDEEGRVIQKRRDLPGTWRTVERAFLCLISILGAVYALGIPGYFRLAFFVEQYAGLLFGMMVFALFLSTKAFRRSRDRTPPVLDVLFAIAGLASGLYIAVFYPTIVFRSGFITMPNLVFGLAALVLVLEGTRRTSGWVLVIVTLVMAAIALFSGSLPGIFKISSVAWDRLVNYLYLDTNALFGLPLTVTLDMVLPFILFGSFLFAMGGGEFFVDMALALFGRYRGGPAKVSVVASGCFGTISGSAVANVMVDGWITIPMMVRVGYRPHVAAAIEAIASTGGQLMPPVMGLTAFLIAEFLNAPYAQVALAAAIPAVLYYLCIFVQIDREAAQHGIKGLPPSEIPHIGSVVRRGWIFVVPLALLIYALFFLNLQPGKAGMYAVLATLAIALLGKDTRSRLAKSGISILENAGRTIVELGMITAVAGLIIGLASVSGLGSLLSIEIVRYGGHNTLVLLLLTAGVSLILGMGMPTAAAYILLAITVIPSVVQGGITPMAAHLFIFYFGAISMITPPVAIAAFAAASIIGTSPMRTGYAAFRLGILAYLVPFIFVYSHELIMIGPPWRIALAFVT</sequence>
<dbReference type="AlphaFoldDB" id="A0A932GMQ4"/>
<dbReference type="PANTHER" id="PTHR43849:SF2">
    <property type="entry name" value="BLL3936 PROTEIN"/>
    <property type="match status" value="1"/>
</dbReference>
<dbReference type="Proteomes" id="UP000741360">
    <property type="component" value="Unassembled WGS sequence"/>
</dbReference>
<feature type="transmembrane region" description="Helical" evidence="1">
    <location>
        <begin position="180"/>
        <end position="205"/>
    </location>
</feature>
<feature type="transmembrane region" description="Helical" evidence="1">
    <location>
        <begin position="472"/>
        <end position="491"/>
    </location>
</feature>
<feature type="transmembrane region" description="Helical" evidence="1">
    <location>
        <begin position="497"/>
        <end position="521"/>
    </location>
</feature>
<feature type="non-terminal residue" evidence="3">
    <location>
        <position position="570"/>
    </location>
</feature>
<evidence type="ECO:0000259" key="2">
    <source>
        <dbReference type="Pfam" id="PF06808"/>
    </source>
</evidence>
<feature type="transmembrane region" description="Helical" evidence="1">
    <location>
        <begin position="533"/>
        <end position="552"/>
    </location>
</feature>
<feature type="domain" description="TRAP C4-dicarboxylate transport system permease DctM subunit" evidence="2">
    <location>
        <begin position="124"/>
        <end position="558"/>
    </location>
</feature>
<accession>A0A932GMQ4</accession>
<dbReference type="PANTHER" id="PTHR43849">
    <property type="entry name" value="BLL3936 PROTEIN"/>
    <property type="match status" value="1"/>
</dbReference>
<organism evidence="3 4">
    <name type="scientific">Tectimicrobiota bacterium</name>
    <dbReference type="NCBI Taxonomy" id="2528274"/>
    <lineage>
        <taxon>Bacteria</taxon>
        <taxon>Pseudomonadati</taxon>
        <taxon>Nitrospinota/Tectimicrobiota group</taxon>
        <taxon>Candidatus Tectimicrobiota</taxon>
    </lineage>
</organism>
<feature type="transmembrane region" description="Helical" evidence="1">
    <location>
        <begin position="81"/>
        <end position="100"/>
    </location>
</feature>
<feature type="transmembrane region" description="Helical" evidence="1">
    <location>
        <begin position="50"/>
        <end position="69"/>
    </location>
</feature>
<dbReference type="Pfam" id="PF06808">
    <property type="entry name" value="DctM"/>
    <property type="match status" value="1"/>
</dbReference>
<evidence type="ECO:0000313" key="3">
    <source>
        <dbReference type="EMBL" id="MBI3013993.1"/>
    </source>
</evidence>
<gene>
    <name evidence="3" type="ORF">HYY65_02760</name>
</gene>
<keyword evidence="1" id="KW-0472">Membrane</keyword>
<feature type="transmembrane region" description="Helical" evidence="1">
    <location>
        <begin position="413"/>
        <end position="435"/>
    </location>
</feature>
<evidence type="ECO:0000256" key="1">
    <source>
        <dbReference type="SAM" id="Phobius"/>
    </source>
</evidence>
<keyword evidence="1" id="KW-1133">Transmembrane helix</keyword>
<feature type="transmembrane region" description="Helical" evidence="1">
    <location>
        <begin position="137"/>
        <end position="160"/>
    </location>
</feature>
<dbReference type="EMBL" id="JACPSX010000045">
    <property type="protein sequence ID" value="MBI3013993.1"/>
    <property type="molecule type" value="Genomic_DNA"/>
</dbReference>
<dbReference type="NCBIfam" id="TIGR02123">
    <property type="entry name" value="TRAP_fused"/>
    <property type="match status" value="1"/>
</dbReference>
<proteinExistence type="predicted"/>
<protein>
    <submittedName>
        <fullName evidence="3">TRAP transporter fused permease subunit</fullName>
    </submittedName>
</protein>
<feature type="transmembrane region" description="Helical" evidence="1">
    <location>
        <begin position="302"/>
        <end position="325"/>
    </location>
</feature>
<evidence type="ECO:0000313" key="4">
    <source>
        <dbReference type="Proteomes" id="UP000741360"/>
    </source>
</evidence>
<feature type="transmembrane region" description="Helical" evidence="1">
    <location>
        <begin position="106"/>
        <end position="128"/>
    </location>
</feature>
<name>A0A932GMQ4_UNCTE</name>
<comment type="caution">
    <text evidence="3">The sequence shown here is derived from an EMBL/GenBank/DDBJ whole genome shotgun (WGS) entry which is preliminary data.</text>
</comment>